<dbReference type="GO" id="GO:0042651">
    <property type="term" value="C:thylakoid membrane"/>
    <property type="evidence" value="ECO:0007669"/>
    <property type="project" value="UniProtKB-UniRule"/>
</dbReference>
<organism evidence="10">
    <name type="scientific">Cyanidium sp. THAL103</name>
    <dbReference type="NCBI Taxonomy" id="3027999"/>
    <lineage>
        <taxon>Eukaryota</taxon>
        <taxon>Rhodophyta</taxon>
        <taxon>Bangiophyceae</taxon>
        <taxon>Cyanidiales</taxon>
        <taxon>Cyanidiaceae</taxon>
        <taxon>Cyanidium</taxon>
    </lineage>
</organism>
<dbReference type="SUPFAM" id="SSF81568">
    <property type="entry name" value="Photosystem I reaction center subunit XI, PsaL"/>
    <property type="match status" value="1"/>
</dbReference>
<feature type="transmembrane region" description="Helical" evidence="8">
    <location>
        <begin position="75"/>
        <end position="99"/>
    </location>
</feature>
<accession>A0A9Y1I418</accession>
<evidence type="ECO:0000256" key="4">
    <source>
        <dbReference type="ARBA" id="ARBA00022692"/>
    </source>
</evidence>
<dbReference type="Gene3D" id="1.20.1240.10">
    <property type="entry name" value="Photosystem I PsaL, reaction centre subunit XI"/>
    <property type="match status" value="1"/>
</dbReference>
<protein>
    <recommendedName>
        <fullName evidence="8">Photosystem I reaction center subunit XI</fullName>
    </recommendedName>
    <alternativeName>
        <fullName evidence="8">PSI subunit V</fullName>
    </alternativeName>
    <alternativeName>
        <fullName evidence="8">PSI-L</fullName>
    </alternativeName>
</protein>
<reference evidence="10" key="1">
    <citation type="journal article" date="2023" name="J. Phycol.">
        <title>Revised classification of the Cyanidiophyceae based on plastid genome data with descriptions of the Cavernulicolales ord. nov. and Galdieriales ord. nov. (Rhodophyta).</title>
        <authorList>
            <person name="Park S.I."/>
            <person name="Cho C.H."/>
            <person name="Ciniglia C."/>
            <person name="Huang T.Y."/>
            <person name="Liu S.L."/>
            <person name="Bustamante D.E."/>
            <person name="Calderon M.S."/>
            <person name="Mansilla A."/>
            <person name="McDermott T."/>
            <person name="Andersen R.A."/>
            <person name="Yoon H.S."/>
        </authorList>
    </citation>
    <scope>NUCLEOTIDE SEQUENCE</scope>
</reference>
<evidence type="ECO:0000313" key="10">
    <source>
        <dbReference type="EMBL" id="WDA99968.1"/>
    </source>
</evidence>
<feature type="transmembrane region" description="Helical" evidence="8">
    <location>
        <begin position="119"/>
        <end position="138"/>
    </location>
</feature>
<feature type="domain" description="Photosystem I PsaL reaction centre subunit XI" evidence="9">
    <location>
        <begin position="5"/>
        <end position="141"/>
    </location>
</feature>
<keyword evidence="8" id="KW-0793">Thylakoid</keyword>
<dbReference type="PANTHER" id="PTHR34803:SF2">
    <property type="entry name" value="PHOTOSYSTEM I REACTION CENTER SUBUNIT XI, CHLOROPLASTIC"/>
    <property type="match status" value="1"/>
</dbReference>
<dbReference type="InterPro" id="IPR036592">
    <property type="entry name" value="PSI_PsaL_sf"/>
</dbReference>
<evidence type="ECO:0000256" key="2">
    <source>
        <dbReference type="ARBA" id="ARBA00008820"/>
    </source>
</evidence>
<dbReference type="PANTHER" id="PTHR34803">
    <property type="entry name" value="PHOTOSYSTEM I REACTION CENTER SUBUNIT XI, CHLOROPLASTIC"/>
    <property type="match status" value="1"/>
</dbReference>
<proteinExistence type="inferred from homology"/>
<dbReference type="InterPro" id="IPR022980">
    <property type="entry name" value="PSI_suXI"/>
</dbReference>
<dbReference type="GO" id="GO:0009538">
    <property type="term" value="C:photosystem I reaction center"/>
    <property type="evidence" value="ECO:0007669"/>
    <property type="project" value="InterPro"/>
</dbReference>
<gene>
    <name evidence="8 10" type="primary">psaL</name>
    <name evidence="10" type="ORF">CspTHAL103_044</name>
</gene>
<comment type="similarity">
    <text evidence="2 8">Belongs to the PsaL family.</text>
</comment>
<keyword evidence="7 8" id="KW-0472">Membrane</keyword>
<keyword evidence="4 8" id="KW-0812">Transmembrane</keyword>
<keyword evidence="10" id="KW-0934">Plastid</keyword>
<dbReference type="Pfam" id="PF02605">
    <property type="entry name" value="PsaL"/>
    <property type="match status" value="1"/>
</dbReference>
<evidence type="ECO:0000259" key="9">
    <source>
        <dbReference type="Pfam" id="PF02605"/>
    </source>
</evidence>
<evidence type="ECO:0000256" key="5">
    <source>
        <dbReference type="ARBA" id="ARBA00022836"/>
    </source>
</evidence>
<evidence type="ECO:0000256" key="1">
    <source>
        <dbReference type="ARBA" id="ARBA00004141"/>
    </source>
</evidence>
<keyword evidence="5 8" id="KW-0603">Photosystem I</keyword>
<keyword evidence="6 8" id="KW-1133">Transmembrane helix</keyword>
<dbReference type="GO" id="GO:0015979">
    <property type="term" value="P:photosynthesis"/>
    <property type="evidence" value="ECO:0007669"/>
    <property type="project" value="UniProtKB-UniRule"/>
</dbReference>
<dbReference type="EMBL" id="OP616817">
    <property type="protein sequence ID" value="WDA99968.1"/>
    <property type="molecule type" value="Genomic_DNA"/>
</dbReference>
<dbReference type="HAMAP" id="MF_00447">
    <property type="entry name" value="PSI_PsaL"/>
    <property type="match status" value="1"/>
</dbReference>
<name>A0A9Y1I418_9RHOD</name>
<geneLocation type="plastid" evidence="10"/>
<dbReference type="InterPro" id="IPR003757">
    <property type="entry name" value="PSI_PsaL"/>
</dbReference>
<evidence type="ECO:0000256" key="3">
    <source>
        <dbReference type="ARBA" id="ARBA00022531"/>
    </source>
</evidence>
<keyword evidence="3 8" id="KW-0602">Photosynthesis</keyword>
<sequence length="159" mass="17586">MIDYIKTYNDDPFVGNLATPVNTSNLTKFWLSNLPIYRKGLSSLLRGLEIGMAHGYFLIGPFYKLGPLRNTDMNLISALLSTVGLIIVISIGLIIYGVVSFSSSEIDDKLKTPDGWKQLSSGFLLGAVGGAAFAYLLLSNNVHYKKYFLFIHVMICCYS</sequence>
<dbReference type="AlphaFoldDB" id="A0A9Y1I418"/>
<evidence type="ECO:0000256" key="7">
    <source>
        <dbReference type="ARBA" id="ARBA00023136"/>
    </source>
</evidence>
<comment type="subcellular location">
    <subcellularLocation>
        <location evidence="8">Cellular thylakoid membrane</location>
        <topology evidence="8">Multi-pass membrane protein</topology>
    </subcellularLocation>
    <subcellularLocation>
        <location evidence="1">Membrane</location>
        <topology evidence="1">Multi-pass membrane protein</topology>
    </subcellularLocation>
</comment>
<evidence type="ECO:0000256" key="8">
    <source>
        <dbReference type="HAMAP-Rule" id="MF_00447"/>
    </source>
</evidence>
<evidence type="ECO:0000256" key="6">
    <source>
        <dbReference type="ARBA" id="ARBA00022989"/>
    </source>
</evidence>